<dbReference type="Gene3D" id="2.60.40.2810">
    <property type="match status" value="5"/>
</dbReference>
<evidence type="ECO:0000313" key="2">
    <source>
        <dbReference type="EMBL" id="RYP82255.1"/>
    </source>
</evidence>
<keyword evidence="3" id="KW-1185">Reference proteome</keyword>
<dbReference type="EMBL" id="SDKM01000050">
    <property type="protein sequence ID" value="RYP82255.1"/>
    <property type="molecule type" value="Genomic_DNA"/>
</dbReference>
<dbReference type="Proteomes" id="UP000295198">
    <property type="component" value="Unassembled WGS sequence"/>
</dbReference>
<protein>
    <submittedName>
        <fullName evidence="2">Tandem-95 repeat protein</fullName>
    </submittedName>
</protein>
<sequence length="643" mass="66840">MVANDTDPDGDDLTLVSVDGAQHGTAVVVDGKVVYTPRNGWTGQDVVTYVVSDGRLTAQGSLTVTTSAVPPANRPPVTVDDFADTVAGQPVTVDVVANDTDPDGDDLTLVSVDGAQHGTAVVEDGTVVYTADAGFTGTEVLAYTVSDGTDTATGKLKVEVTKAPPANRAPETKDDRATTGAGQPVTVDVLDNDTDPDGDDLTLVSVSGAQHGTAEVIDGRVVYTPDQGWAGDDTMSYVVSDGTDQATGSLTVTTEKTPPANRAPVTKPDTAVIDHGTSTLIDVLDNDTDPDGDALTLVSVGGAEHGTVGIEDGRVRYTPDEDWSGPDNGMTYTVTDGTETVTEKLHVVTRPRPNRAPLAVNDEAAAQATKGGSVRLDVVANDSDPDGDQLTVTGVSGVQNGTVAIDGHDLVFTYDDTFAGTETFAYIVSDGEYDATGQVTVTVDNADPKAGDDIVPAAVRAGTSVTLDVLKNDSDPNGDALTVGEVGKAGRGKPTVVGGKVVYTAFADATPGTDSFTYVVKDPRGGSAVGRVDLTVVGSADLGLEVEHRVTGINTWFDVTATGATAKVPGDLVVSWDTLLDREKVFAPKLCERTGEKQLTCRLTADEEFTVRFQDLPVGLRLTMEFTPAEGYVDPTPELYTWP</sequence>
<name>A0A4Q4Z4N8_9ACTN</name>
<dbReference type="PANTHER" id="PTHR34720:SF9">
    <property type="entry name" value="BLR4714 PROTEIN"/>
    <property type="match status" value="1"/>
</dbReference>
<accession>A0A4Q4Z4N8</accession>
<evidence type="ECO:0000313" key="3">
    <source>
        <dbReference type="Proteomes" id="UP000295198"/>
    </source>
</evidence>
<evidence type="ECO:0000256" key="1">
    <source>
        <dbReference type="SAM" id="MobiDB-lite"/>
    </source>
</evidence>
<dbReference type="RefSeq" id="WP_134720652.1">
    <property type="nucleotide sequence ID" value="NZ_SDKM01000050.1"/>
</dbReference>
<reference evidence="2 3" key="1">
    <citation type="submission" date="2019-01" db="EMBL/GenBank/DDBJ databases">
        <title>Nocardioides guangzhouensis sp. nov., an actinobacterium isolated from soil.</title>
        <authorList>
            <person name="Fu Y."/>
            <person name="Cai Y."/>
            <person name="Lin Z."/>
            <person name="Chen P."/>
        </authorList>
    </citation>
    <scope>NUCLEOTIDE SEQUENCE [LARGE SCALE GENOMIC DNA]</scope>
    <source>
        <strain evidence="2 3">130</strain>
    </source>
</reference>
<gene>
    <name evidence="2" type="ORF">EKO23_22100</name>
</gene>
<dbReference type="NCBIfam" id="NF012211">
    <property type="entry name" value="tand_rpt_95"/>
    <property type="match status" value="6"/>
</dbReference>
<comment type="caution">
    <text evidence="2">The sequence shown here is derived from an EMBL/GenBank/DDBJ whole genome shotgun (WGS) entry which is preliminary data.</text>
</comment>
<dbReference type="OrthoDB" id="5241356at2"/>
<feature type="region of interest" description="Disordered" evidence="1">
    <location>
        <begin position="162"/>
        <end position="193"/>
    </location>
</feature>
<dbReference type="AlphaFoldDB" id="A0A4Q4Z4N8"/>
<dbReference type="PANTHER" id="PTHR34720">
    <property type="entry name" value="MICROCYSTIN DEPENDENT PROTEIN"/>
    <property type="match status" value="1"/>
</dbReference>
<organism evidence="2 3">
    <name type="scientific">Nocardioides guangzhouensis</name>
    <dbReference type="NCBI Taxonomy" id="2497878"/>
    <lineage>
        <taxon>Bacteria</taxon>
        <taxon>Bacillati</taxon>
        <taxon>Actinomycetota</taxon>
        <taxon>Actinomycetes</taxon>
        <taxon>Propionibacteriales</taxon>
        <taxon>Nocardioidaceae</taxon>
        <taxon>Nocardioides</taxon>
    </lineage>
</organism>
<proteinExistence type="predicted"/>
<dbReference type="Pfam" id="PF17963">
    <property type="entry name" value="Big_9"/>
    <property type="match status" value="6"/>
</dbReference>